<reference evidence="8" key="1">
    <citation type="submission" date="2017-09" db="EMBL/GenBank/DDBJ databases">
        <title>Depth-based differentiation of microbial function through sediment-hosted aquifers and enrichment of novel symbionts in the deep terrestrial subsurface.</title>
        <authorList>
            <person name="Probst A.J."/>
            <person name="Ladd B."/>
            <person name="Jarett J.K."/>
            <person name="Geller-Mcgrath D.E."/>
            <person name="Sieber C.M.K."/>
            <person name="Emerson J.B."/>
            <person name="Anantharaman K."/>
            <person name="Thomas B.C."/>
            <person name="Malmstrom R."/>
            <person name="Stieglmeier M."/>
            <person name="Klingl A."/>
            <person name="Woyke T."/>
            <person name="Ryan C.M."/>
            <person name="Banfield J.F."/>
        </authorList>
    </citation>
    <scope>NUCLEOTIDE SEQUENCE [LARGE SCALE GENOMIC DNA]</scope>
</reference>
<dbReference type="NCBIfam" id="TIGR01030">
    <property type="entry name" value="rpmH_bact"/>
    <property type="match status" value="1"/>
</dbReference>
<dbReference type="GO" id="GO:0003735">
    <property type="term" value="F:structural constituent of ribosome"/>
    <property type="evidence" value="ECO:0007669"/>
    <property type="project" value="InterPro"/>
</dbReference>
<dbReference type="GO" id="GO:0005840">
    <property type="term" value="C:ribosome"/>
    <property type="evidence" value="ECO:0007669"/>
    <property type="project" value="UniProtKB-KW"/>
</dbReference>
<evidence type="ECO:0000256" key="3">
    <source>
        <dbReference type="ARBA" id="ARBA00023274"/>
    </source>
</evidence>
<dbReference type="FunFam" id="1.10.287.3980:FF:000001">
    <property type="entry name" value="Mitochondrial ribosomal protein L34"/>
    <property type="match status" value="1"/>
</dbReference>
<evidence type="ECO:0000256" key="2">
    <source>
        <dbReference type="ARBA" id="ARBA00022980"/>
    </source>
</evidence>
<dbReference type="InterPro" id="IPR020939">
    <property type="entry name" value="Ribosomal_bL34_CS"/>
</dbReference>
<evidence type="ECO:0000256" key="1">
    <source>
        <dbReference type="ARBA" id="ARBA00010111"/>
    </source>
</evidence>
<feature type="region of interest" description="Disordered" evidence="6">
    <location>
        <begin position="1"/>
        <end position="50"/>
    </location>
</feature>
<evidence type="ECO:0000256" key="4">
    <source>
        <dbReference type="ARBA" id="ARBA00035177"/>
    </source>
</evidence>
<dbReference type="InterPro" id="IPR000271">
    <property type="entry name" value="Ribosomal_bL34"/>
</dbReference>
<keyword evidence="2 5" id="KW-0689">Ribosomal protein</keyword>
<evidence type="ECO:0000256" key="6">
    <source>
        <dbReference type="SAM" id="MobiDB-lite"/>
    </source>
</evidence>
<dbReference type="PROSITE" id="PS00784">
    <property type="entry name" value="RIBOSOMAL_L34"/>
    <property type="match status" value="1"/>
</dbReference>
<dbReference type="Pfam" id="PF00468">
    <property type="entry name" value="Ribosomal_L34"/>
    <property type="match status" value="1"/>
</dbReference>
<dbReference type="PANTHER" id="PTHR14503">
    <property type="entry name" value="MITOCHONDRIAL RIBOSOMAL PROTEIN 34 FAMILY MEMBER"/>
    <property type="match status" value="1"/>
</dbReference>
<name>A0A2M7TM53_UNCKA</name>
<dbReference type="Gene3D" id="1.10.287.3980">
    <property type="match status" value="1"/>
</dbReference>
<accession>A0A2M7TM53</accession>
<gene>
    <name evidence="5" type="primary">rpmH</name>
    <name evidence="7" type="ORF">COY32_00115</name>
</gene>
<dbReference type="GO" id="GO:0006412">
    <property type="term" value="P:translation"/>
    <property type="evidence" value="ECO:0007669"/>
    <property type="project" value="UniProtKB-UniRule"/>
</dbReference>
<dbReference type="Proteomes" id="UP000228920">
    <property type="component" value="Unassembled WGS sequence"/>
</dbReference>
<evidence type="ECO:0000256" key="5">
    <source>
        <dbReference type="HAMAP-Rule" id="MF_00391"/>
    </source>
</evidence>
<dbReference type="AlphaFoldDB" id="A0A2M7TM53"/>
<dbReference type="EMBL" id="PFNL01000004">
    <property type="protein sequence ID" value="PIZ48281.1"/>
    <property type="molecule type" value="Genomic_DNA"/>
</dbReference>
<comment type="caution">
    <text evidence="7">The sequence shown here is derived from an EMBL/GenBank/DDBJ whole genome shotgun (WGS) entry which is preliminary data.</text>
</comment>
<evidence type="ECO:0000313" key="8">
    <source>
        <dbReference type="Proteomes" id="UP000228920"/>
    </source>
</evidence>
<dbReference type="HAMAP" id="MF_00391">
    <property type="entry name" value="Ribosomal_bL34"/>
    <property type="match status" value="1"/>
</dbReference>
<keyword evidence="3 5" id="KW-0687">Ribonucleoprotein</keyword>
<proteinExistence type="inferred from homology"/>
<protein>
    <recommendedName>
        <fullName evidence="4 5">Large ribosomal subunit protein bL34</fullName>
    </recommendedName>
</protein>
<evidence type="ECO:0000313" key="7">
    <source>
        <dbReference type="EMBL" id="PIZ48281.1"/>
    </source>
</evidence>
<dbReference type="GO" id="GO:1990904">
    <property type="term" value="C:ribonucleoprotein complex"/>
    <property type="evidence" value="ECO:0007669"/>
    <property type="project" value="UniProtKB-KW"/>
</dbReference>
<feature type="compositionally biased region" description="Basic residues" evidence="6">
    <location>
        <begin position="1"/>
        <end position="15"/>
    </location>
</feature>
<dbReference type="PANTHER" id="PTHR14503:SF4">
    <property type="entry name" value="LARGE RIBOSOMAL SUBUNIT PROTEIN BL34M"/>
    <property type="match status" value="1"/>
</dbReference>
<comment type="similarity">
    <text evidence="1 5">Belongs to the bacterial ribosomal protein bL34 family.</text>
</comment>
<organism evidence="7 8">
    <name type="scientific">candidate division WWE3 bacterium CG_4_10_14_0_2_um_filter_41_14</name>
    <dbReference type="NCBI Taxonomy" id="1975072"/>
    <lineage>
        <taxon>Bacteria</taxon>
        <taxon>Katanobacteria</taxon>
    </lineage>
</organism>
<sequence length="50" mass="5718">MSKRTWQPKKRKRIRTSGFMKRNATANGRKTLKNRRDKGRTSLAVSAGGK</sequence>